<name>A0AAE0TIK4_9BIVA</name>
<comment type="caution">
    <text evidence="2">The sequence shown here is derived from an EMBL/GenBank/DDBJ whole genome shotgun (WGS) entry which is preliminary data.</text>
</comment>
<accession>A0AAE0TIK4</accession>
<feature type="compositionally biased region" description="Low complexity" evidence="1">
    <location>
        <begin position="39"/>
        <end position="48"/>
    </location>
</feature>
<dbReference type="AlphaFoldDB" id="A0AAE0TIK4"/>
<gene>
    <name evidence="2" type="ORF">CHS0354_000114</name>
</gene>
<evidence type="ECO:0000313" key="3">
    <source>
        <dbReference type="Proteomes" id="UP001195483"/>
    </source>
</evidence>
<reference evidence="2" key="1">
    <citation type="journal article" date="2021" name="Genome Biol. Evol.">
        <title>A High-Quality Reference Genome for a Parasitic Bivalve with Doubly Uniparental Inheritance (Bivalvia: Unionida).</title>
        <authorList>
            <person name="Smith C.H."/>
        </authorList>
    </citation>
    <scope>NUCLEOTIDE SEQUENCE</scope>
    <source>
        <strain evidence="2">CHS0354</strain>
    </source>
</reference>
<dbReference type="EMBL" id="JAEAOA010000044">
    <property type="protein sequence ID" value="KAK3611107.1"/>
    <property type="molecule type" value="Genomic_DNA"/>
</dbReference>
<feature type="compositionally biased region" description="Polar residues" evidence="1">
    <location>
        <begin position="1"/>
        <end position="29"/>
    </location>
</feature>
<evidence type="ECO:0000256" key="1">
    <source>
        <dbReference type="SAM" id="MobiDB-lite"/>
    </source>
</evidence>
<dbReference type="Proteomes" id="UP001195483">
    <property type="component" value="Unassembled WGS sequence"/>
</dbReference>
<keyword evidence="3" id="KW-1185">Reference proteome</keyword>
<sequence>MGQKNSRQPKNENFTSMQNESRNSESSDPSDPPVHRQQQRGYKYQQQGFGSNVLYPYANSHDQSQAKPSKGKRGSKEKKNDNKLKKSNNAPDYEISVSRKQKREKEGEIHTTKQVHMVSGTKMDRSHDPASESASGGIHPSGRNNMGYQDVSQATHSAGPSASFPEKRKENSNEELKRIK</sequence>
<reference evidence="2" key="2">
    <citation type="journal article" date="2021" name="Genome Biol. Evol.">
        <title>Developing a high-quality reference genome for a parasitic bivalve with doubly uniparental inheritance (Bivalvia: Unionida).</title>
        <authorList>
            <person name="Smith C.H."/>
        </authorList>
    </citation>
    <scope>NUCLEOTIDE SEQUENCE</scope>
    <source>
        <strain evidence="2">CHS0354</strain>
        <tissue evidence="2">Mantle</tissue>
    </source>
</reference>
<feature type="region of interest" description="Disordered" evidence="1">
    <location>
        <begin position="1"/>
        <end position="180"/>
    </location>
</feature>
<organism evidence="2 3">
    <name type="scientific">Potamilus streckersoni</name>
    <dbReference type="NCBI Taxonomy" id="2493646"/>
    <lineage>
        <taxon>Eukaryota</taxon>
        <taxon>Metazoa</taxon>
        <taxon>Spiralia</taxon>
        <taxon>Lophotrochozoa</taxon>
        <taxon>Mollusca</taxon>
        <taxon>Bivalvia</taxon>
        <taxon>Autobranchia</taxon>
        <taxon>Heteroconchia</taxon>
        <taxon>Palaeoheterodonta</taxon>
        <taxon>Unionida</taxon>
        <taxon>Unionoidea</taxon>
        <taxon>Unionidae</taxon>
        <taxon>Ambleminae</taxon>
        <taxon>Lampsilini</taxon>
        <taxon>Potamilus</taxon>
    </lineage>
</organism>
<proteinExistence type="predicted"/>
<reference evidence="2" key="3">
    <citation type="submission" date="2023-05" db="EMBL/GenBank/DDBJ databases">
        <authorList>
            <person name="Smith C.H."/>
        </authorList>
    </citation>
    <scope>NUCLEOTIDE SEQUENCE</scope>
    <source>
        <strain evidence="2">CHS0354</strain>
        <tissue evidence="2">Mantle</tissue>
    </source>
</reference>
<evidence type="ECO:0000313" key="2">
    <source>
        <dbReference type="EMBL" id="KAK3611107.1"/>
    </source>
</evidence>
<protein>
    <submittedName>
        <fullName evidence="2">Uncharacterized protein</fullName>
    </submittedName>
</protein>
<feature type="compositionally biased region" description="Basic and acidic residues" evidence="1">
    <location>
        <begin position="165"/>
        <end position="180"/>
    </location>
</feature>
<feature type="compositionally biased region" description="Polar residues" evidence="1">
    <location>
        <begin position="142"/>
        <end position="160"/>
    </location>
</feature>